<evidence type="ECO:0000313" key="1">
    <source>
        <dbReference type="EMBL" id="GIH65848.1"/>
    </source>
</evidence>
<reference evidence="1 2" key="1">
    <citation type="submission" date="2021-01" db="EMBL/GenBank/DDBJ databases">
        <title>Whole genome shotgun sequence of Microbispora siamensis NBRC 104113.</title>
        <authorList>
            <person name="Komaki H."/>
            <person name="Tamura T."/>
        </authorList>
    </citation>
    <scope>NUCLEOTIDE SEQUENCE [LARGE SCALE GENOMIC DNA]</scope>
    <source>
        <strain evidence="1 2">NBRC 104113</strain>
    </source>
</reference>
<gene>
    <name evidence="1" type="ORF">Msi02_66650</name>
</gene>
<keyword evidence="2" id="KW-1185">Reference proteome</keyword>
<dbReference type="EMBL" id="BOOF01000045">
    <property type="protein sequence ID" value="GIH65848.1"/>
    <property type="molecule type" value="Genomic_DNA"/>
</dbReference>
<organism evidence="1 2">
    <name type="scientific">Microbispora siamensis</name>
    <dbReference type="NCBI Taxonomy" id="564413"/>
    <lineage>
        <taxon>Bacteria</taxon>
        <taxon>Bacillati</taxon>
        <taxon>Actinomycetota</taxon>
        <taxon>Actinomycetes</taxon>
        <taxon>Streptosporangiales</taxon>
        <taxon>Streptosporangiaceae</taxon>
        <taxon>Microbispora</taxon>
    </lineage>
</organism>
<protein>
    <submittedName>
        <fullName evidence="1">Uncharacterized protein</fullName>
    </submittedName>
</protein>
<comment type="caution">
    <text evidence="1">The sequence shown here is derived from an EMBL/GenBank/DDBJ whole genome shotgun (WGS) entry which is preliminary data.</text>
</comment>
<sequence>MTVIWFLLCAWARSGRRELTSYVGRVVLWCRSAPAAADERQAKSLSTKRDYLSAKRLARREAGRVRDARAGGGTRAA</sequence>
<name>A0ABQ4GWQ3_9ACTN</name>
<proteinExistence type="predicted"/>
<dbReference type="Proteomes" id="UP000660454">
    <property type="component" value="Unassembled WGS sequence"/>
</dbReference>
<evidence type="ECO:0000313" key="2">
    <source>
        <dbReference type="Proteomes" id="UP000660454"/>
    </source>
</evidence>
<accession>A0ABQ4GWQ3</accession>